<dbReference type="PaxDb" id="353153-Q4DL13"/>
<dbReference type="GO" id="GO:0005096">
    <property type="term" value="F:GTPase activator activity"/>
    <property type="evidence" value="ECO:0007669"/>
    <property type="project" value="UniProtKB-KW"/>
</dbReference>
<dbReference type="eggNOG" id="ENOG502SAFE">
    <property type="taxonomic scope" value="Eukaryota"/>
</dbReference>
<sequence length="347" mass="38017">MFTVVVCSANYHVHFILFLIFLSWIAHGREEMPEPVVCATQETGTDGSNQVNKSICFLEVFLSMYALRCKEFAIEMNPRALQAAVAMQDAVDIAKRDLSDSDTTTRGVTYKLNGVPFGVSGSQALFPAFACMPLVKLDLNDCYLGDAGTRTLAEVMSTSSRCGTMIRDIHLSGVGIVDASSLTCVMTAAHQLELLDVSRNRIGTQPHGLAVLCASMHHHKSLREVNLGDNLISGSCVVTIRAIAEWVVCAGHDDVLHRIDLRFNTLGILREFGGVVIPSRTNLTHFIYGAHPLVDALFLNNTLEYFELYGNALSADVIDVLEAKLAVNRRTKKTIQKSHTQLTCNKG</sequence>
<dbReference type="SMR" id="Q4DL13"/>
<evidence type="ECO:0000313" key="5">
    <source>
        <dbReference type="EMBL" id="EAN93216.1"/>
    </source>
</evidence>
<evidence type="ECO:0000256" key="2">
    <source>
        <dbReference type="ARBA" id="ARBA00022614"/>
    </source>
</evidence>
<dbReference type="RefSeq" id="XP_815067.1">
    <property type="nucleotide sequence ID" value="XM_809974.1"/>
</dbReference>
<accession>Q4DL13</accession>
<dbReference type="PANTHER" id="PTHR24113">
    <property type="entry name" value="RAN GTPASE-ACTIVATING PROTEIN 1"/>
    <property type="match status" value="1"/>
</dbReference>
<comment type="caution">
    <text evidence="5">The sequence shown here is derived from an EMBL/GenBank/DDBJ whole genome shotgun (WGS) entry which is preliminary data.</text>
</comment>
<reference evidence="5 6" key="1">
    <citation type="journal article" date="2005" name="Science">
        <title>The genome sequence of Trypanosoma cruzi, etiologic agent of Chagas disease.</title>
        <authorList>
            <person name="El-Sayed N.M."/>
            <person name="Myler P.J."/>
            <person name="Bartholomeu D.C."/>
            <person name="Nilsson D."/>
            <person name="Aggarwal G."/>
            <person name="Tran A.N."/>
            <person name="Ghedin E."/>
            <person name="Worthey E.A."/>
            <person name="Delcher A.L."/>
            <person name="Blandin G."/>
            <person name="Westenberger S.J."/>
            <person name="Caler E."/>
            <person name="Cerqueira G.C."/>
            <person name="Branche C."/>
            <person name="Haas B."/>
            <person name="Anupama A."/>
            <person name="Arner E."/>
            <person name="Aslund L."/>
            <person name="Attipoe P."/>
            <person name="Bontempi E."/>
            <person name="Bringaud F."/>
            <person name="Burton P."/>
            <person name="Cadag E."/>
            <person name="Campbell D.A."/>
            <person name="Carrington M."/>
            <person name="Crabtree J."/>
            <person name="Darban H."/>
            <person name="da Silveira J.F."/>
            <person name="de Jong P."/>
            <person name="Edwards K."/>
            <person name="Englund P.T."/>
            <person name="Fazelina G."/>
            <person name="Feldblyum T."/>
            <person name="Ferella M."/>
            <person name="Frasch A.C."/>
            <person name="Gull K."/>
            <person name="Horn D."/>
            <person name="Hou L."/>
            <person name="Huang Y."/>
            <person name="Kindlund E."/>
            <person name="Klingbeil M."/>
            <person name="Kluge S."/>
            <person name="Koo H."/>
            <person name="Lacerda D."/>
            <person name="Levin M.J."/>
            <person name="Lorenzi H."/>
            <person name="Louie T."/>
            <person name="Machado C.R."/>
            <person name="McCulloch R."/>
            <person name="McKenna A."/>
            <person name="Mizuno Y."/>
            <person name="Mottram J.C."/>
            <person name="Nelson S."/>
            <person name="Ochaya S."/>
            <person name="Osoegawa K."/>
            <person name="Pai G."/>
            <person name="Parsons M."/>
            <person name="Pentony M."/>
            <person name="Pettersson U."/>
            <person name="Pop M."/>
            <person name="Ramirez J.L."/>
            <person name="Rinta J."/>
            <person name="Robertson L."/>
            <person name="Salzberg S.L."/>
            <person name="Sanchez D.O."/>
            <person name="Seyler A."/>
            <person name="Sharma R."/>
            <person name="Shetty J."/>
            <person name="Simpson A.J."/>
            <person name="Sisk E."/>
            <person name="Tammi M.T."/>
            <person name="Tarleton R."/>
            <person name="Teixeira S."/>
            <person name="Van Aken S."/>
            <person name="Vogt C."/>
            <person name="Ward P.N."/>
            <person name="Wickstead B."/>
            <person name="Wortman J."/>
            <person name="White O."/>
            <person name="Fraser C.M."/>
            <person name="Stuart K.D."/>
            <person name="Andersson B."/>
        </authorList>
    </citation>
    <scope>NUCLEOTIDE SEQUENCE [LARGE SCALE GENOMIC DNA]</scope>
    <source>
        <strain evidence="5 6">CL Brener</strain>
    </source>
</reference>
<protein>
    <recommendedName>
        <fullName evidence="7">Leucine-rich repeat protein (LRRP)</fullName>
    </recommendedName>
</protein>
<feature type="chain" id="PRO_5004237307" description="Leucine-rich repeat protein (LRRP)" evidence="4">
    <location>
        <begin position="29"/>
        <end position="347"/>
    </location>
</feature>
<evidence type="ECO:0008006" key="7">
    <source>
        <dbReference type="Google" id="ProtNLM"/>
    </source>
</evidence>
<dbReference type="AlphaFoldDB" id="Q4DL13"/>
<dbReference type="KEGG" id="tcr:511649.39"/>
<dbReference type="GO" id="GO:0031267">
    <property type="term" value="F:small GTPase binding"/>
    <property type="evidence" value="ECO:0007669"/>
    <property type="project" value="TreeGrafter"/>
</dbReference>
<keyword evidence="2" id="KW-0433">Leucine-rich repeat</keyword>
<evidence type="ECO:0000256" key="1">
    <source>
        <dbReference type="ARBA" id="ARBA00022468"/>
    </source>
</evidence>
<dbReference type="InterPro" id="IPR032675">
    <property type="entry name" value="LRR_dom_sf"/>
</dbReference>
<dbReference type="GO" id="GO:0048471">
    <property type="term" value="C:perinuclear region of cytoplasm"/>
    <property type="evidence" value="ECO:0007669"/>
    <property type="project" value="TreeGrafter"/>
</dbReference>
<dbReference type="GO" id="GO:0006913">
    <property type="term" value="P:nucleocytoplasmic transport"/>
    <property type="evidence" value="ECO:0007669"/>
    <property type="project" value="TreeGrafter"/>
</dbReference>
<dbReference type="Proteomes" id="UP000002296">
    <property type="component" value="Unassembled WGS sequence"/>
</dbReference>
<organism evidence="5 6">
    <name type="scientific">Trypanosoma cruzi (strain CL Brener)</name>
    <dbReference type="NCBI Taxonomy" id="353153"/>
    <lineage>
        <taxon>Eukaryota</taxon>
        <taxon>Discoba</taxon>
        <taxon>Euglenozoa</taxon>
        <taxon>Kinetoplastea</taxon>
        <taxon>Metakinetoplastina</taxon>
        <taxon>Trypanosomatida</taxon>
        <taxon>Trypanosomatidae</taxon>
        <taxon>Trypanosoma</taxon>
        <taxon>Schizotrypanum</taxon>
    </lineage>
</organism>
<dbReference type="InterPro" id="IPR027038">
    <property type="entry name" value="RanGap"/>
</dbReference>
<proteinExistence type="predicted"/>
<keyword evidence="6" id="KW-1185">Reference proteome</keyword>
<evidence type="ECO:0000256" key="3">
    <source>
        <dbReference type="ARBA" id="ARBA00022737"/>
    </source>
</evidence>
<dbReference type="GO" id="GO:0005634">
    <property type="term" value="C:nucleus"/>
    <property type="evidence" value="ECO:0007669"/>
    <property type="project" value="TreeGrafter"/>
</dbReference>
<feature type="signal peptide" evidence="4">
    <location>
        <begin position="1"/>
        <end position="28"/>
    </location>
</feature>
<evidence type="ECO:0000313" key="6">
    <source>
        <dbReference type="Proteomes" id="UP000002296"/>
    </source>
</evidence>
<keyword evidence="3" id="KW-0677">Repeat</keyword>
<dbReference type="GO" id="GO:0005829">
    <property type="term" value="C:cytosol"/>
    <property type="evidence" value="ECO:0007669"/>
    <property type="project" value="TreeGrafter"/>
</dbReference>
<dbReference type="InParanoid" id="Q4DL13"/>
<dbReference type="PANTHER" id="PTHR24113:SF12">
    <property type="entry name" value="RAN GTPASE-ACTIVATING PROTEIN 1"/>
    <property type="match status" value="1"/>
</dbReference>
<keyword evidence="4" id="KW-0732">Signal</keyword>
<dbReference type="EMBL" id="AAHK01000368">
    <property type="protein sequence ID" value="EAN93216.1"/>
    <property type="molecule type" value="Genomic_DNA"/>
</dbReference>
<evidence type="ECO:0000256" key="4">
    <source>
        <dbReference type="SAM" id="SignalP"/>
    </source>
</evidence>
<keyword evidence="1" id="KW-0343">GTPase activation</keyword>
<dbReference type="SUPFAM" id="SSF52047">
    <property type="entry name" value="RNI-like"/>
    <property type="match status" value="1"/>
</dbReference>
<dbReference type="Gene3D" id="3.80.10.10">
    <property type="entry name" value="Ribonuclease Inhibitor"/>
    <property type="match status" value="1"/>
</dbReference>
<dbReference type="OMA" id="WVVCAGH"/>
<gene>
    <name evidence="5" type="ORF">Tc00.1047053511649.39</name>
</gene>
<name>Q4DL13_TRYCC</name>
<dbReference type="GeneID" id="3546712"/>